<evidence type="ECO:0008006" key="3">
    <source>
        <dbReference type="Google" id="ProtNLM"/>
    </source>
</evidence>
<dbReference type="EMBL" id="CP114052">
    <property type="protein sequence ID" value="WAW15012.1"/>
    <property type="molecule type" value="Genomic_DNA"/>
</dbReference>
<proteinExistence type="predicted"/>
<reference evidence="1" key="1">
    <citation type="submission" date="2022-12" db="EMBL/GenBank/DDBJ databases">
        <title>Peptostreptococcus.</title>
        <authorList>
            <person name="Lee S.H."/>
        </authorList>
    </citation>
    <scope>NUCLEOTIDE SEQUENCE</scope>
    <source>
        <strain evidence="1">CBA3647</strain>
    </source>
</reference>
<name>A0ABY7JNT9_9FIRM</name>
<protein>
    <recommendedName>
        <fullName evidence="3">Lipoprotein</fullName>
    </recommendedName>
</protein>
<accession>A0ABY7JNT9</accession>
<dbReference type="RefSeq" id="WP_269311705.1">
    <property type="nucleotide sequence ID" value="NZ_CP114052.1"/>
</dbReference>
<keyword evidence="2" id="KW-1185">Reference proteome</keyword>
<gene>
    <name evidence="1" type="ORF">O0R46_00715</name>
</gene>
<dbReference type="Proteomes" id="UP001164187">
    <property type="component" value="Chromosome"/>
</dbReference>
<evidence type="ECO:0000313" key="1">
    <source>
        <dbReference type="EMBL" id="WAW15012.1"/>
    </source>
</evidence>
<evidence type="ECO:0000313" key="2">
    <source>
        <dbReference type="Proteomes" id="UP001164187"/>
    </source>
</evidence>
<sequence>MRIKKELIVTICASLLIIILVSIGSSIDKISTTARNNKAEEKVHKQDRYELKNKNCNDVKKDSSINDNVSKKSNTQANIASYDGISKGFKGDIKVRVKVDSGKISDIEILESSDDEEYFNNAKNLIGDIIHK</sequence>
<organism evidence="1 2">
    <name type="scientific">Peptostreptococcus equinus</name>
    <dbReference type="NCBI Taxonomy" id="3003601"/>
    <lineage>
        <taxon>Bacteria</taxon>
        <taxon>Bacillati</taxon>
        <taxon>Bacillota</taxon>
        <taxon>Clostridia</taxon>
        <taxon>Peptostreptococcales</taxon>
        <taxon>Peptostreptococcaceae</taxon>
        <taxon>Peptostreptococcus</taxon>
    </lineage>
</organism>